<dbReference type="GeneID" id="300293852"/>
<dbReference type="SUPFAM" id="SSF56801">
    <property type="entry name" value="Acetyl-CoA synthetase-like"/>
    <property type="match status" value="1"/>
</dbReference>
<evidence type="ECO:0000313" key="4">
    <source>
        <dbReference type="Proteomes" id="UP000618986"/>
    </source>
</evidence>
<dbReference type="Gene3D" id="3.30.300.30">
    <property type="match status" value="1"/>
</dbReference>
<dbReference type="RefSeq" id="WP_184685199.1">
    <property type="nucleotide sequence ID" value="NZ_JACHJC010000001.1"/>
</dbReference>
<dbReference type="InterPro" id="IPR000873">
    <property type="entry name" value="AMP-dep_synth/lig_dom"/>
</dbReference>
<comment type="caution">
    <text evidence="3">The sequence shown here is derived from an EMBL/GenBank/DDBJ whole genome shotgun (WGS) entry which is preliminary data.</text>
</comment>
<protein>
    <submittedName>
        <fullName evidence="3">Acyl-CoA synthetase (AMP-forming)/AMP-acid ligase II</fullName>
    </submittedName>
</protein>
<keyword evidence="3" id="KW-0436">Ligase</keyword>
<dbReference type="Pfam" id="PF00501">
    <property type="entry name" value="AMP-binding"/>
    <property type="match status" value="1"/>
</dbReference>
<dbReference type="InterPro" id="IPR025110">
    <property type="entry name" value="AMP-bd_C"/>
</dbReference>
<organism evidence="3 4">
    <name type="scientific">Micromonospora echinospora</name>
    <name type="common">Micromonospora purpurea</name>
    <dbReference type="NCBI Taxonomy" id="1877"/>
    <lineage>
        <taxon>Bacteria</taxon>
        <taxon>Bacillati</taxon>
        <taxon>Actinomycetota</taxon>
        <taxon>Actinomycetes</taxon>
        <taxon>Micromonosporales</taxon>
        <taxon>Micromonosporaceae</taxon>
        <taxon>Micromonospora</taxon>
    </lineage>
</organism>
<evidence type="ECO:0000313" key="3">
    <source>
        <dbReference type="EMBL" id="MBB5113448.1"/>
    </source>
</evidence>
<dbReference type="Gene3D" id="3.40.50.12780">
    <property type="entry name" value="N-terminal domain of ligase-like"/>
    <property type="match status" value="1"/>
</dbReference>
<proteinExistence type="predicted"/>
<reference evidence="3 4" key="1">
    <citation type="submission" date="2020-08" db="EMBL/GenBank/DDBJ databases">
        <title>Sequencing the genomes of 1000 actinobacteria strains.</title>
        <authorList>
            <person name="Klenk H.-P."/>
        </authorList>
    </citation>
    <scope>NUCLEOTIDE SEQUENCE [LARGE SCALE GENOMIC DNA]</scope>
    <source>
        <strain evidence="3 4">DSM 43036</strain>
    </source>
</reference>
<dbReference type="PANTHER" id="PTHR43767">
    <property type="entry name" value="LONG-CHAIN-FATTY-ACID--COA LIGASE"/>
    <property type="match status" value="1"/>
</dbReference>
<accession>A0ABR6MDJ4</accession>
<dbReference type="Pfam" id="PF13193">
    <property type="entry name" value="AMP-binding_C"/>
    <property type="match status" value="1"/>
</dbReference>
<keyword evidence="4" id="KW-1185">Reference proteome</keyword>
<dbReference type="GO" id="GO:0016874">
    <property type="term" value="F:ligase activity"/>
    <property type="evidence" value="ECO:0007669"/>
    <property type="project" value="UniProtKB-KW"/>
</dbReference>
<gene>
    <name evidence="3" type="ORF">FHU28_003287</name>
</gene>
<evidence type="ECO:0000259" key="2">
    <source>
        <dbReference type="Pfam" id="PF13193"/>
    </source>
</evidence>
<dbReference type="Proteomes" id="UP000618986">
    <property type="component" value="Unassembled WGS sequence"/>
</dbReference>
<dbReference type="InterPro" id="IPR042099">
    <property type="entry name" value="ANL_N_sf"/>
</dbReference>
<name>A0ABR6MDJ4_MICEC</name>
<dbReference type="InterPro" id="IPR020845">
    <property type="entry name" value="AMP-binding_CS"/>
</dbReference>
<feature type="domain" description="AMP-binding enzyme C-terminal" evidence="2">
    <location>
        <begin position="392"/>
        <end position="468"/>
    </location>
</feature>
<dbReference type="EMBL" id="JACHJC010000001">
    <property type="protein sequence ID" value="MBB5113448.1"/>
    <property type="molecule type" value="Genomic_DNA"/>
</dbReference>
<dbReference type="PANTHER" id="PTHR43767:SF7">
    <property type="entry name" value="MEDIUM_LONG-CHAIN-FATTY-ACID--COA LIGASE FADD8"/>
    <property type="match status" value="1"/>
</dbReference>
<evidence type="ECO:0000259" key="1">
    <source>
        <dbReference type="Pfam" id="PF00501"/>
    </source>
</evidence>
<dbReference type="PROSITE" id="PS00455">
    <property type="entry name" value="AMP_BINDING"/>
    <property type="match status" value="1"/>
</dbReference>
<feature type="domain" description="AMP-dependent synthetase/ligase" evidence="1">
    <location>
        <begin position="10"/>
        <end position="343"/>
    </location>
</feature>
<sequence length="489" mass="52025">MLHPYAHYLRRAALLFPDRPAVADPARDVELTWRELADRVARRAATLARAGVGPGDRVLVRQANTHGYLEAVLAAAWRGAAYVPVLGVLSAGERHYIEETVEPAAVLDAADPGPPGDHGGEAPVDVPPGAVSQVLFTSGSSGRPKGVVHSFDSTAGAMGAWAAVTKAGPDQAVLVTTPMSHAAGRLVESALVAGGRVVIAESPRPGPVAAAIERYGVTHMLLVPTVLQDLVDGSAGADLSSLRQVVYSSAPASPSLVRRAHERLGPVVASVYGSTEVPAPVTVLDTADHERAMAGAAHLLTSCGREHPWGVQTRIVDDDLREVPHGEVGQLALCTPWLASGYWHQQEAWADRHRDGWFLTGDLGRYEDGYLYLVDRRDDMIISGGYNVFPTEVEHVLGEHPSVREVAVFGAPDGRWGEAVVAAVALRQPAPADPPAALIAHCRDHLPRYKVPKRIVVLDDLPKSGHGKLSRRLTRQRVVGDSAVVHGAE</sequence>
<dbReference type="InterPro" id="IPR045851">
    <property type="entry name" value="AMP-bd_C_sf"/>
</dbReference>
<dbReference type="InterPro" id="IPR050237">
    <property type="entry name" value="ATP-dep_AMP-bd_enzyme"/>
</dbReference>